<comment type="catalytic activity">
    <reaction evidence="9">
        <text>D-fructose + ATP = D-fructose 6-phosphate + ADP + H(+)</text>
        <dbReference type="Rhea" id="RHEA:16125"/>
        <dbReference type="ChEBI" id="CHEBI:15378"/>
        <dbReference type="ChEBI" id="CHEBI:30616"/>
        <dbReference type="ChEBI" id="CHEBI:37721"/>
        <dbReference type="ChEBI" id="CHEBI:61527"/>
        <dbReference type="ChEBI" id="CHEBI:456216"/>
        <dbReference type="EC" id="2.7.1.1"/>
    </reaction>
    <physiologicalReaction direction="left-to-right" evidence="9">
        <dbReference type="Rhea" id="RHEA:16126"/>
    </physiologicalReaction>
</comment>
<protein>
    <submittedName>
        <fullName evidence="12">Hexokinase (Hxk)</fullName>
    </submittedName>
</protein>
<dbReference type="GO" id="GO:0006006">
    <property type="term" value="P:glucose metabolic process"/>
    <property type="evidence" value="ECO:0007669"/>
    <property type="project" value="TreeGrafter"/>
</dbReference>
<evidence type="ECO:0000256" key="2">
    <source>
        <dbReference type="ARBA" id="ARBA00005007"/>
    </source>
</evidence>
<dbReference type="PANTHER" id="PTHR19443:SF16">
    <property type="entry name" value="HEXOKINASE TYPE 1-RELATED"/>
    <property type="match status" value="1"/>
</dbReference>
<name>A0A806KHT9_9BACT</name>
<dbReference type="GO" id="GO:0005829">
    <property type="term" value="C:cytosol"/>
    <property type="evidence" value="ECO:0007669"/>
    <property type="project" value="TreeGrafter"/>
</dbReference>
<dbReference type="InterPro" id="IPR022672">
    <property type="entry name" value="Hexokinase_N"/>
</dbReference>
<sequence length="451" mass="48838">MYKFNPEELSDFARFYGFHYDAINPHALVKEILIEKEHGLAGGNSSLAMIPSYITPVIRIPAGKTVLALDAGGTNLRSSLVQFNENGEAVAQKTNKTPMPGTTGYASAQQFFDAIADVTIPLLKDTKVDGIGFTFSYPMEITPDSDGILLAFSKEVNAPEVIGKSIGKELRGAMEAKGCKYSGPIVMLNDTVATLLSGIASISPDGEAVRTGNDFNALPGPVVGFILGTGINTAYPETNIPKINFNSVEHPQIIVCETGNFKVRNRGQLDMEYDSTTKNPGKYLLEKSASGAYLGPLTLHILKQAVKDKVISFKKSDELLAITNFETRFLNEFTHAPLRAEGPLGSLFAPDETGALAAVQYITSIVTERGAIFSAALVAAAVRRIHTCYEPYSPVRIAVEGTTYLIYKGMRRSLESHLHQMLTWDKPHPYVITPVEQASLFGAAVAALSKR</sequence>
<dbReference type="Gene3D" id="3.30.420.40">
    <property type="match status" value="1"/>
</dbReference>
<dbReference type="GO" id="GO:0005524">
    <property type="term" value="F:ATP binding"/>
    <property type="evidence" value="ECO:0007669"/>
    <property type="project" value="UniProtKB-KW"/>
</dbReference>
<evidence type="ECO:0000256" key="1">
    <source>
        <dbReference type="ARBA" id="ARBA00004921"/>
    </source>
</evidence>
<dbReference type="GO" id="GO:0005536">
    <property type="term" value="F:D-glucose binding"/>
    <property type="evidence" value="ECO:0007669"/>
    <property type="project" value="InterPro"/>
</dbReference>
<dbReference type="PRINTS" id="PR00475">
    <property type="entry name" value="HEXOKINASE"/>
</dbReference>
<dbReference type="GO" id="GO:0008865">
    <property type="term" value="F:fructokinase activity"/>
    <property type="evidence" value="ECO:0007669"/>
    <property type="project" value="TreeGrafter"/>
</dbReference>
<dbReference type="PANTHER" id="PTHR19443">
    <property type="entry name" value="HEXOKINASE"/>
    <property type="match status" value="1"/>
</dbReference>
<dbReference type="PROSITE" id="PS51748">
    <property type="entry name" value="HEXOKINASE_2"/>
    <property type="match status" value="1"/>
</dbReference>
<evidence type="ECO:0000256" key="3">
    <source>
        <dbReference type="ARBA" id="ARBA00009225"/>
    </source>
</evidence>
<dbReference type="UniPathway" id="UPA00109">
    <property type="reaction ID" value="UER00180"/>
</dbReference>
<comment type="pathway">
    <text evidence="2">Carbohydrate metabolism.</text>
</comment>
<keyword evidence="5" id="KW-0547">Nucleotide-binding</keyword>
<evidence type="ECO:0000259" key="11">
    <source>
        <dbReference type="Pfam" id="PF03727"/>
    </source>
</evidence>
<evidence type="ECO:0000256" key="4">
    <source>
        <dbReference type="ARBA" id="ARBA00022679"/>
    </source>
</evidence>
<dbReference type="InterPro" id="IPR043129">
    <property type="entry name" value="ATPase_NBD"/>
</dbReference>
<evidence type="ECO:0000313" key="12">
    <source>
        <dbReference type="EMBL" id="AGS54167.1"/>
    </source>
</evidence>
<dbReference type="InterPro" id="IPR001312">
    <property type="entry name" value="Hexokinase"/>
</dbReference>
<dbReference type="GO" id="GO:0006096">
    <property type="term" value="P:glycolytic process"/>
    <property type="evidence" value="ECO:0007669"/>
    <property type="project" value="UniProtKB-UniPathway"/>
</dbReference>
<comment type="similarity">
    <text evidence="3">Belongs to the hexokinase family.</text>
</comment>
<dbReference type="CDD" id="cd24000">
    <property type="entry name" value="ASKHA_NBD_HK"/>
    <property type="match status" value="1"/>
</dbReference>
<dbReference type="InterPro" id="IPR022673">
    <property type="entry name" value="Hexokinase_C"/>
</dbReference>
<dbReference type="Gene3D" id="3.40.367.20">
    <property type="match status" value="1"/>
</dbReference>
<dbReference type="GO" id="GO:0004340">
    <property type="term" value="F:glucokinase activity"/>
    <property type="evidence" value="ECO:0007669"/>
    <property type="project" value="TreeGrafter"/>
</dbReference>
<dbReference type="EMBL" id="JQ844278">
    <property type="protein sequence ID" value="AGS54167.1"/>
    <property type="molecule type" value="Genomic_DNA"/>
</dbReference>
<reference evidence="12" key="1">
    <citation type="submission" date="2012-03" db="EMBL/GenBank/DDBJ databases">
        <title>Functional metagenomics reveals considerable lignocellulase gene clusters in the gut microbiome of a wood-feeding higher termite.</title>
        <authorList>
            <person name="Liu N."/>
        </authorList>
    </citation>
    <scope>NUCLEOTIDE SEQUENCE</scope>
</reference>
<comment type="pathway">
    <text evidence="1">Carbohydrate degradation.</text>
</comment>
<keyword evidence="4" id="KW-0808">Transferase</keyword>
<dbReference type="Pfam" id="PF03727">
    <property type="entry name" value="Hexokinase_2"/>
    <property type="match status" value="1"/>
</dbReference>
<accession>A0A806KHT9</accession>
<proteinExistence type="inferred from homology"/>
<dbReference type="Pfam" id="PF00349">
    <property type="entry name" value="Hexokinase_1"/>
    <property type="match status" value="1"/>
</dbReference>
<keyword evidence="7" id="KW-0067">ATP-binding</keyword>
<dbReference type="AlphaFoldDB" id="A0A806KHT9"/>
<evidence type="ECO:0000256" key="8">
    <source>
        <dbReference type="ARBA" id="ARBA00023152"/>
    </source>
</evidence>
<evidence type="ECO:0000256" key="9">
    <source>
        <dbReference type="ARBA" id="ARBA00047905"/>
    </source>
</evidence>
<organism evidence="12">
    <name type="scientific">uncultured bacterium contig00051</name>
    <dbReference type="NCBI Taxonomy" id="1181535"/>
    <lineage>
        <taxon>Bacteria</taxon>
        <taxon>environmental samples</taxon>
    </lineage>
</organism>
<dbReference type="GO" id="GO:0001678">
    <property type="term" value="P:intracellular glucose homeostasis"/>
    <property type="evidence" value="ECO:0007669"/>
    <property type="project" value="InterPro"/>
</dbReference>
<evidence type="ECO:0000256" key="7">
    <source>
        <dbReference type="ARBA" id="ARBA00022840"/>
    </source>
</evidence>
<evidence type="ECO:0000256" key="5">
    <source>
        <dbReference type="ARBA" id="ARBA00022741"/>
    </source>
</evidence>
<evidence type="ECO:0000256" key="6">
    <source>
        <dbReference type="ARBA" id="ARBA00022777"/>
    </source>
</evidence>
<dbReference type="SUPFAM" id="SSF53067">
    <property type="entry name" value="Actin-like ATPase domain"/>
    <property type="match status" value="2"/>
</dbReference>
<feature type="domain" description="Hexokinase C-terminal" evidence="11">
    <location>
        <begin position="223"/>
        <end position="448"/>
    </location>
</feature>
<evidence type="ECO:0000259" key="10">
    <source>
        <dbReference type="Pfam" id="PF00349"/>
    </source>
</evidence>
<keyword evidence="6 12" id="KW-0418">Kinase</keyword>
<keyword evidence="8" id="KW-0324">Glycolysis</keyword>
<feature type="domain" description="Hexokinase N-terminal" evidence="10">
    <location>
        <begin position="24"/>
        <end position="198"/>
    </location>
</feature>